<keyword evidence="6" id="KW-0539">Nucleus</keyword>
<dbReference type="PANTHER" id="PTHR14165">
    <property type="entry name" value="MAJOR VAULT PROTEIN"/>
    <property type="match status" value="1"/>
</dbReference>
<feature type="domain" description="Major vault protein repeat" evidence="11">
    <location>
        <begin position="224"/>
        <end position="264"/>
    </location>
</feature>
<keyword evidence="7 8" id="KW-0687">Ribonucleoprotein</keyword>
<evidence type="ECO:0000256" key="3">
    <source>
        <dbReference type="ARBA" id="ARBA00018296"/>
    </source>
</evidence>
<dbReference type="Gene3D" id="2.30.30.620">
    <property type="match status" value="1"/>
</dbReference>
<dbReference type="Gene3D" id="2.30.30.560">
    <property type="match status" value="2"/>
</dbReference>
<feature type="repeat" description="MVP" evidence="8">
    <location>
        <begin position="173"/>
        <end position="225"/>
    </location>
</feature>
<feature type="repeat" description="MVP" evidence="8">
    <location>
        <begin position="121"/>
        <end position="172"/>
    </location>
</feature>
<dbReference type="InterPro" id="IPR041139">
    <property type="entry name" value="MVP_rep_dom"/>
</dbReference>
<dbReference type="PROSITE" id="PS51224">
    <property type="entry name" value="MVP"/>
    <property type="match status" value="5"/>
</dbReference>
<dbReference type="InterPro" id="IPR043179">
    <property type="entry name" value="Vault_2_sf"/>
</dbReference>
<protein>
    <recommendedName>
        <fullName evidence="3">Major vault protein</fullName>
    </recommendedName>
</protein>
<dbReference type="Gene3D" id="2.30.30.570">
    <property type="match status" value="2"/>
</dbReference>
<dbReference type="InterPro" id="IPR041136">
    <property type="entry name" value="Vault_4"/>
</dbReference>
<evidence type="ECO:0000256" key="5">
    <source>
        <dbReference type="ARBA" id="ARBA00022737"/>
    </source>
</evidence>
<dbReference type="Pfam" id="PF17796">
    <property type="entry name" value="Vault_4"/>
    <property type="match status" value="1"/>
</dbReference>
<feature type="region of interest" description="Disordered" evidence="10">
    <location>
        <begin position="862"/>
        <end position="895"/>
    </location>
</feature>
<dbReference type="STRING" id="147828.A0A4S2LW28"/>
<evidence type="ECO:0000259" key="14">
    <source>
        <dbReference type="Pfam" id="PF17795"/>
    </source>
</evidence>
<dbReference type="Gene3D" id="6.10.250.720">
    <property type="match status" value="1"/>
</dbReference>
<dbReference type="FunFam" id="2.30.30.550:FF:000001">
    <property type="entry name" value="major vault protein-like"/>
    <property type="match status" value="3"/>
</dbReference>
<evidence type="ECO:0000256" key="4">
    <source>
        <dbReference type="ARBA" id="ARBA00022490"/>
    </source>
</evidence>
<keyword evidence="5" id="KW-0677">Repeat</keyword>
<proteinExistence type="predicted"/>
<feature type="domain" description="Major vault protein repeat" evidence="11">
    <location>
        <begin position="327"/>
        <end position="380"/>
    </location>
</feature>
<dbReference type="FunFam" id="2.30.30.560:FF:000001">
    <property type="entry name" value="major vault protein-like"/>
    <property type="match status" value="1"/>
</dbReference>
<feature type="region of interest" description="Disordered" evidence="10">
    <location>
        <begin position="444"/>
        <end position="465"/>
    </location>
</feature>
<feature type="domain" description="Major vault protein repeat" evidence="13">
    <location>
        <begin position="276"/>
        <end position="323"/>
    </location>
</feature>
<dbReference type="Pfam" id="PF01505">
    <property type="entry name" value="Vault"/>
    <property type="match status" value="4"/>
</dbReference>
<dbReference type="PANTHER" id="PTHR14165:SF3">
    <property type="entry name" value="MAJOR VAULT PROTEIN"/>
    <property type="match status" value="1"/>
</dbReference>
<dbReference type="InterPro" id="IPR043023">
    <property type="entry name" value="MVP_rep_sf"/>
</dbReference>
<feature type="domain" description="Major vault protein repeat" evidence="11">
    <location>
        <begin position="118"/>
        <end position="157"/>
    </location>
</feature>
<dbReference type="Pfam" id="PF17794">
    <property type="entry name" value="Vault_2"/>
    <property type="match status" value="2"/>
</dbReference>
<dbReference type="InterPro" id="IPR039059">
    <property type="entry name" value="MVP"/>
</dbReference>
<dbReference type="GO" id="GO:1990904">
    <property type="term" value="C:ribonucleoprotein complex"/>
    <property type="evidence" value="ECO:0007669"/>
    <property type="project" value="UniProtKB-UniRule"/>
</dbReference>
<gene>
    <name evidence="16" type="ORF">CRM22_004460</name>
</gene>
<feature type="domain" description="Major vault protein shoulder" evidence="12">
    <location>
        <begin position="534"/>
        <end position="652"/>
    </location>
</feature>
<evidence type="ECO:0000259" key="12">
    <source>
        <dbReference type="Pfam" id="PF11978"/>
    </source>
</evidence>
<dbReference type="Gene3D" id="2.30.30.550">
    <property type="entry name" value="Major Vault Protein repeat"/>
    <property type="match status" value="4"/>
</dbReference>
<feature type="domain" description="Major vault protein repeat" evidence="11">
    <location>
        <begin position="171"/>
        <end position="210"/>
    </location>
</feature>
<evidence type="ECO:0000256" key="8">
    <source>
        <dbReference type="PROSITE-ProRule" id="PRU00571"/>
    </source>
</evidence>
<dbReference type="FunFam" id="2.30.30.560:FF:000002">
    <property type="entry name" value="Major vault protein-alpha"/>
    <property type="match status" value="1"/>
</dbReference>
<feature type="repeat" description="MVP" evidence="8">
    <location>
        <begin position="226"/>
        <end position="280"/>
    </location>
</feature>
<reference evidence="16 17" key="1">
    <citation type="journal article" date="2019" name="BMC Genomics">
        <title>New insights from Opisthorchis felineus genome: update on genomics of the epidemiologically important liver flukes.</title>
        <authorList>
            <person name="Ershov N.I."/>
            <person name="Mordvinov V.A."/>
            <person name="Prokhortchouk E.B."/>
            <person name="Pakharukova M.Y."/>
            <person name="Gunbin K.V."/>
            <person name="Ustyantsev K."/>
            <person name="Genaev M.A."/>
            <person name="Blinov A.G."/>
            <person name="Mazur A."/>
            <person name="Boulygina E."/>
            <person name="Tsygankova S."/>
            <person name="Khrameeva E."/>
            <person name="Chekanov N."/>
            <person name="Fan G."/>
            <person name="Xiao A."/>
            <person name="Zhang H."/>
            <person name="Xu X."/>
            <person name="Yang H."/>
            <person name="Solovyev V."/>
            <person name="Lee S.M."/>
            <person name="Liu X."/>
            <person name="Afonnikov D.A."/>
            <person name="Skryabin K.G."/>
        </authorList>
    </citation>
    <scope>NUCLEOTIDE SEQUENCE [LARGE SCALE GENOMIC DNA]</scope>
    <source>
        <strain evidence="16">AK-0245</strain>
        <tissue evidence="16">Whole organism</tissue>
    </source>
</reference>
<evidence type="ECO:0000259" key="11">
    <source>
        <dbReference type="Pfam" id="PF01505"/>
    </source>
</evidence>
<feature type="repeat" description="MVP" evidence="8">
    <location>
        <begin position="60"/>
        <end position="120"/>
    </location>
</feature>
<organism evidence="16 17">
    <name type="scientific">Opisthorchis felineus</name>
    <dbReference type="NCBI Taxonomy" id="147828"/>
    <lineage>
        <taxon>Eukaryota</taxon>
        <taxon>Metazoa</taxon>
        <taxon>Spiralia</taxon>
        <taxon>Lophotrochozoa</taxon>
        <taxon>Platyhelminthes</taxon>
        <taxon>Trematoda</taxon>
        <taxon>Digenea</taxon>
        <taxon>Opisthorchiida</taxon>
        <taxon>Opisthorchiata</taxon>
        <taxon>Opisthorchiidae</taxon>
        <taxon>Opisthorchis</taxon>
    </lineage>
</organism>
<dbReference type="InterPro" id="IPR021870">
    <property type="entry name" value="MVP_shoulder"/>
</dbReference>
<evidence type="ECO:0000256" key="9">
    <source>
        <dbReference type="SAM" id="Coils"/>
    </source>
</evidence>
<dbReference type="GO" id="GO:0005634">
    <property type="term" value="C:nucleus"/>
    <property type="evidence" value="ECO:0007669"/>
    <property type="project" value="UniProtKB-SubCell"/>
</dbReference>
<dbReference type="InterPro" id="IPR002499">
    <property type="entry name" value="Vault_N"/>
</dbReference>
<evidence type="ECO:0000256" key="6">
    <source>
        <dbReference type="ARBA" id="ARBA00023242"/>
    </source>
</evidence>
<feature type="domain" description="Major vault protein repeat" evidence="15">
    <location>
        <begin position="392"/>
        <end position="451"/>
    </location>
</feature>
<evidence type="ECO:0000259" key="15">
    <source>
        <dbReference type="Pfam" id="PF17796"/>
    </source>
</evidence>
<dbReference type="InterPro" id="IPR041134">
    <property type="entry name" value="Vault_2"/>
</dbReference>
<evidence type="ECO:0000256" key="7">
    <source>
        <dbReference type="ARBA" id="ARBA00023274"/>
    </source>
</evidence>
<keyword evidence="4 8" id="KW-0963">Cytoplasm</keyword>
<keyword evidence="9" id="KW-0175">Coiled coil</keyword>
<dbReference type="Proteomes" id="UP000308267">
    <property type="component" value="Unassembled WGS sequence"/>
</dbReference>
<dbReference type="OrthoDB" id="6125719at2759"/>
<dbReference type="InterPro" id="IPR040989">
    <property type="entry name" value="Vault_3"/>
</dbReference>
<dbReference type="AlphaFoldDB" id="A0A4S2LW28"/>
<feature type="repeat" description="MVP" evidence="8">
    <location>
        <begin position="331"/>
        <end position="395"/>
    </location>
</feature>
<accession>A0A4S2LW28</accession>
<keyword evidence="17" id="KW-1185">Reference proteome</keyword>
<dbReference type="FunFam" id="2.30.30.570:FF:000001">
    <property type="entry name" value="major vault protein-like"/>
    <property type="match status" value="1"/>
</dbReference>
<sequence length="895" mass="100231">MSKATMETYPAICIAPYHYVHILNLKTNVVRLVLGPRTYVCLQDEQVVVGPSKMISLSPMQYCVIRDPVIKSDEGAPVFDEDGVAKLRAGDEEYRFFQDPFPLYPGEHLSGSVQSLPVVNVHSALRLQAIMDFNEDKIQRTAGEEWLFEGPGVYYPRKEVKVLKTETAQKIEPNTALCLRALKDCFDRSGLPRVYGEQWLVKKPGAYLPGPYEEVVEKRMAYKLTDKTALKVRALQAHVDSFGKKRRFGEEWLITSDDTDSHICGVFEEVVSVVDITVLDAHEFCVIIDPVDENGVPQMGKKKLIRGEKSFFLQPGESLRSGVEDSYVLKHNEGLILRATERFEDEFTGASGDSEPQTRKVIRSPGDTWLIRGPQEYFPPTDVEVVERRTLIPLDQNEGIYVRNTRTGTVRAIIGKAYMLDQDEELWEKRLPAEVIQLLSSPRDPLADRGAHSFRRSGDQSQTETSLDLTKVVTFQVPHNAAVQIYDYKERKARVEFGPTLVMLGPDEQFTRLSLSGGKPKRPNVIKSLCLLLGPDFCTDLVVVETSDHARLSLQLSYNWHFAISHPCSQADAEKLFSVPDFVGDVCKAIASRVRGTVASVQFDDFHKNSARIIRMSVFGVDENNKIRDKFLFPQNNLCITSIDVQSVEPVDQRTRDSLQKSVQLAIEITTNSQEAAARHEAERVEQEARGRLERQKIEDEAAAEEARRGLLETRVQLAALESTGQAKAEAQGRAEAARIEAETAVENAKLRAQALAIETDAELERLMKAREAELAYLREKNNLEISTLAQQMKIDVEKFKEMVGTIGPETIKAMSTASSDNNLRMLSALGLQSTLITDGSTPVNLLSTAHGLIGQMMHPQSCRDSMKRKHPKTVASHRLEGSADEDEERLSTVS</sequence>
<evidence type="ECO:0000313" key="16">
    <source>
        <dbReference type="EMBL" id="TGZ68065.1"/>
    </source>
</evidence>
<dbReference type="FunFam" id="3.30.479.30:FF:000010">
    <property type="entry name" value="major vault protein-like"/>
    <property type="match status" value="1"/>
</dbReference>
<name>A0A4S2LW28_OPIFE</name>
<dbReference type="Gene3D" id="3.30.479.30">
    <property type="entry name" value="Band 7 domain"/>
    <property type="match status" value="1"/>
</dbReference>
<dbReference type="Gene3D" id="6.20.380.10">
    <property type="match status" value="1"/>
</dbReference>
<evidence type="ECO:0000256" key="2">
    <source>
        <dbReference type="ARBA" id="ARBA00004496"/>
    </source>
</evidence>
<dbReference type="Pfam" id="PF17795">
    <property type="entry name" value="Vault_3"/>
    <property type="match status" value="1"/>
</dbReference>
<comment type="subcellular location">
    <subcellularLocation>
        <location evidence="2 8">Cytoplasm</location>
    </subcellularLocation>
    <subcellularLocation>
        <location evidence="1">Nucleus</location>
    </subcellularLocation>
</comment>
<dbReference type="GO" id="GO:0005737">
    <property type="term" value="C:cytoplasm"/>
    <property type="evidence" value="ECO:0007669"/>
    <property type="project" value="UniProtKB-SubCell"/>
</dbReference>
<dbReference type="InterPro" id="IPR036013">
    <property type="entry name" value="Band_7/SPFH_dom_sf"/>
</dbReference>
<dbReference type="Pfam" id="PF11978">
    <property type="entry name" value="MVP_shoulder"/>
    <property type="match status" value="1"/>
</dbReference>
<comment type="caution">
    <text evidence="16">The sequence shown here is derived from an EMBL/GenBank/DDBJ whole genome shotgun (WGS) entry which is preliminary data.</text>
</comment>
<evidence type="ECO:0000256" key="1">
    <source>
        <dbReference type="ARBA" id="ARBA00004123"/>
    </source>
</evidence>
<feature type="domain" description="Major vault protein repeat" evidence="14">
    <location>
        <begin position="472"/>
        <end position="533"/>
    </location>
</feature>
<evidence type="ECO:0000313" key="17">
    <source>
        <dbReference type="Proteomes" id="UP000308267"/>
    </source>
</evidence>
<feature type="domain" description="Major vault protein repeat" evidence="13">
    <location>
        <begin position="54"/>
        <end position="113"/>
    </location>
</feature>
<dbReference type="PROSITE" id="PS50096">
    <property type="entry name" value="IQ"/>
    <property type="match status" value="1"/>
</dbReference>
<evidence type="ECO:0000256" key="10">
    <source>
        <dbReference type="SAM" id="MobiDB-lite"/>
    </source>
</evidence>
<feature type="coiled-coil region" evidence="9">
    <location>
        <begin position="679"/>
        <end position="748"/>
    </location>
</feature>
<evidence type="ECO:0000259" key="13">
    <source>
        <dbReference type="Pfam" id="PF17794"/>
    </source>
</evidence>
<dbReference type="EMBL" id="SJOL01006385">
    <property type="protein sequence ID" value="TGZ68065.1"/>
    <property type="molecule type" value="Genomic_DNA"/>
</dbReference>
<dbReference type="CDD" id="cd08825">
    <property type="entry name" value="MVP_shoulder"/>
    <property type="match status" value="1"/>
</dbReference>